<keyword evidence="5" id="KW-0804">Transcription</keyword>
<evidence type="ECO:0000256" key="6">
    <source>
        <dbReference type="ARBA" id="ARBA00023242"/>
    </source>
</evidence>
<keyword evidence="2" id="KW-0479">Metal-binding</keyword>
<dbReference type="PANTHER" id="PTHR31001">
    <property type="entry name" value="UNCHARACTERIZED TRANSCRIPTIONAL REGULATORY PROTEIN"/>
    <property type="match status" value="1"/>
</dbReference>
<sequence length="727" mass="81012">MSTGITLPNAERRNYCTEDGSSETMHHSWLPREDLSSLETKHSNNEVENRLSCELQIFNTKNTTIDRGRTSRRRNGKPASCEPCRKDKVRCDHAHPVCSRCLRRGSTSRCFYHPAPLTRATRRGGGSIEKEHASTECQSELRGSSEALSSSGSRSDHLLSAGYLGPTSFVSVLGEGDGANELVPAADESTTASSVPAWWVKRATEVVGHLVEFPTLKQLILDFYGVSQAAVIAAPFVLNALSQMQDTYHAYQLDQGETEIPALVATVLDNTRRTFSVPPTVDGTHFHRLYTGSCLRLETLGVLYALAGRASQFGLGRSQNKLLASHFARKMLAASETALETCRYLSPVNDLTLWLLHENLLLSVLVLGHSSSVIWYRLGELATTIFELGLHRDSDEGIDLPDFLLESRRRLFAAVYQLDKNIATFLGRPPRISWRHSDCRLPLDISDDALTGSIELAQRSVTAEGWSCHAVYQRSAWIRLRFLISTFREEILELSLTKSSENRDEQLRDVSRRCCQAWDLVPSHLHYTEACWNTHQPISVKVMLIVSYLAFLYNEFLVQRLLALDNTEYSAALVDVSSTILSTVLTFGRQQEWAVDIHRDFIWTRECFAQSAPDARQNEPVTESLSSRHSGADLYPRGILVRHLSVFISHLESMARPGTANSAFFSRATGVFSRIMDEILAPEAVTATETSLVDSVADLDVSLFSDFEGVGLLDTMDFAAVLDQVLC</sequence>
<dbReference type="Gene3D" id="4.10.240.10">
    <property type="entry name" value="Zn(2)-C6 fungal-type DNA-binding domain"/>
    <property type="match status" value="1"/>
</dbReference>
<dbReference type="GO" id="GO:0000981">
    <property type="term" value="F:DNA-binding transcription factor activity, RNA polymerase II-specific"/>
    <property type="evidence" value="ECO:0007669"/>
    <property type="project" value="InterPro"/>
</dbReference>
<dbReference type="AlphaFoldDB" id="A0A3R7JGG9"/>
<evidence type="ECO:0000259" key="8">
    <source>
        <dbReference type="PROSITE" id="PS50048"/>
    </source>
</evidence>
<feature type="region of interest" description="Disordered" evidence="7">
    <location>
        <begin position="121"/>
        <end position="153"/>
    </location>
</feature>
<dbReference type="GO" id="GO:0008270">
    <property type="term" value="F:zinc ion binding"/>
    <property type="evidence" value="ECO:0007669"/>
    <property type="project" value="InterPro"/>
</dbReference>
<dbReference type="Pfam" id="PF04082">
    <property type="entry name" value="Fungal_trans"/>
    <property type="match status" value="1"/>
</dbReference>
<reference evidence="9 10" key="1">
    <citation type="submission" date="2018-08" db="EMBL/GenBank/DDBJ databases">
        <title>Draft genome sequences of two Aspergillus turcosus clinical strains isolated from bronchoalveolar lavage fluid: one azole-susceptible and the other azole-resistant.</title>
        <authorList>
            <person name="Parent-Michaud M."/>
            <person name="Dufresne P.J."/>
            <person name="Fournier E."/>
            <person name="Martineau C."/>
            <person name="Moreira S."/>
            <person name="Perkins V."/>
            <person name="De Repentigny L."/>
            <person name="Dufresne S.F."/>
        </authorList>
    </citation>
    <scope>NUCLEOTIDE SEQUENCE [LARGE SCALE GENOMIC DNA]</scope>
    <source>
        <strain evidence="9">HMR AF 1038</strain>
    </source>
</reference>
<dbReference type="GO" id="GO:0005634">
    <property type="term" value="C:nucleus"/>
    <property type="evidence" value="ECO:0007669"/>
    <property type="project" value="UniProtKB-SubCell"/>
</dbReference>
<dbReference type="InterPro" id="IPR001138">
    <property type="entry name" value="Zn2Cys6_DnaBD"/>
</dbReference>
<feature type="domain" description="Zn(2)-C6 fungal-type" evidence="8">
    <location>
        <begin position="80"/>
        <end position="112"/>
    </location>
</feature>
<name>A0A3R7JGG9_9EURO</name>
<evidence type="ECO:0000256" key="4">
    <source>
        <dbReference type="ARBA" id="ARBA00023125"/>
    </source>
</evidence>
<feature type="compositionally biased region" description="Low complexity" evidence="7">
    <location>
        <begin position="140"/>
        <end position="153"/>
    </location>
</feature>
<comment type="caution">
    <text evidence="9">The sequence shown here is derived from an EMBL/GenBank/DDBJ whole genome shotgun (WGS) entry which is preliminary data.</text>
</comment>
<protein>
    <recommendedName>
        <fullName evidence="8">Zn(2)-C6 fungal-type domain-containing protein</fullName>
    </recommendedName>
</protein>
<feature type="region of interest" description="Disordered" evidence="7">
    <location>
        <begin position="1"/>
        <end position="27"/>
    </location>
</feature>
<keyword evidence="3" id="KW-0805">Transcription regulation</keyword>
<dbReference type="GO" id="GO:0003677">
    <property type="term" value="F:DNA binding"/>
    <property type="evidence" value="ECO:0007669"/>
    <property type="project" value="UniProtKB-KW"/>
</dbReference>
<dbReference type="PANTHER" id="PTHR31001:SF82">
    <property type="entry name" value="ZN(II)2CYS6 TRANSCRIPTION FACTOR (EUROFUNG)"/>
    <property type="match status" value="1"/>
</dbReference>
<accession>A0A3R7JGG9</accession>
<evidence type="ECO:0000256" key="7">
    <source>
        <dbReference type="SAM" id="MobiDB-lite"/>
    </source>
</evidence>
<organism evidence="9 10">
    <name type="scientific">Aspergillus turcosus</name>
    <dbReference type="NCBI Taxonomy" id="1245748"/>
    <lineage>
        <taxon>Eukaryota</taxon>
        <taxon>Fungi</taxon>
        <taxon>Dikarya</taxon>
        <taxon>Ascomycota</taxon>
        <taxon>Pezizomycotina</taxon>
        <taxon>Eurotiomycetes</taxon>
        <taxon>Eurotiomycetidae</taxon>
        <taxon>Eurotiales</taxon>
        <taxon>Aspergillaceae</taxon>
        <taxon>Aspergillus</taxon>
        <taxon>Aspergillus subgen. Fumigati</taxon>
    </lineage>
</organism>
<comment type="subcellular location">
    <subcellularLocation>
        <location evidence="1">Nucleus</location>
    </subcellularLocation>
</comment>
<dbReference type="InterPro" id="IPR036864">
    <property type="entry name" value="Zn2-C6_fun-type_DNA-bd_sf"/>
</dbReference>
<evidence type="ECO:0000256" key="5">
    <source>
        <dbReference type="ARBA" id="ARBA00023163"/>
    </source>
</evidence>
<dbReference type="PROSITE" id="PS00463">
    <property type="entry name" value="ZN2_CY6_FUNGAL_1"/>
    <property type="match status" value="1"/>
</dbReference>
<dbReference type="OrthoDB" id="6612291at2759"/>
<gene>
    <name evidence="9" type="ORF">CFD26_102075</name>
</gene>
<dbReference type="GO" id="GO:0006351">
    <property type="term" value="P:DNA-templated transcription"/>
    <property type="evidence" value="ECO:0007669"/>
    <property type="project" value="InterPro"/>
</dbReference>
<dbReference type="CDD" id="cd00067">
    <property type="entry name" value="GAL4"/>
    <property type="match status" value="1"/>
</dbReference>
<keyword evidence="6" id="KW-0539">Nucleus</keyword>
<dbReference type="InterPro" id="IPR050613">
    <property type="entry name" value="Sec_Metabolite_Reg"/>
</dbReference>
<dbReference type="Proteomes" id="UP000215289">
    <property type="component" value="Unassembled WGS sequence"/>
</dbReference>
<evidence type="ECO:0000313" key="9">
    <source>
        <dbReference type="EMBL" id="RLL97355.1"/>
    </source>
</evidence>
<dbReference type="SUPFAM" id="SSF57701">
    <property type="entry name" value="Zn2/Cys6 DNA-binding domain"/>
    <property type="match status" value="1"/>
</dbReference>
<keyword evidence="4" id="KW-0238">DNA-binding</keyword>
<dbReference type="PROSITE" id="PS50048">
    <property type="entry name" value="ZN2_CY6_FUNGAL_2"/>
    <property type="match status" value="1"/>
</dbReference>
<dbReference type="InterPro" id="IPR007219">
    <property type="entry name" value="XnlR_reg_dom"/>
</dbReference>
<evidence type="ECO:0000256" key="1">
    <source>
        <dbReference type="ARBA" id="ARBA00004123"/>
    </source>
</evidence>
<evidence type="ECO:0000313" key="10">
    <source>
        <dbReference type="Proteomes" id="UP000215289"/>
    </source>
</evidence>
<dbReference type="CDD" id="cd12148">
    <property type="entry name" value="fungal_TF_MHR"/>
    <property type="match status" value="1"/>
</dbReference>
<proteinExistence type="predicted"/>
<dbReference type="SMART" id="SM00066">
    <property type="entry name" value="GAL4"/>
    <property type="match status" value="1"/>
</dbReference>
<dbReference type="STRING" id="1245748.A0A3R7JGG9"/>
<dbReference type="SMART" id="SM00906">
    <property type="entry name" value="Fungal_trans"/>
    <property type="match status" value="1"/>
</dbReference>
<evidence type="ECO:0000256" key="2">
    <source>
        <dbReference type="ARBA" id="ARBA00022723"/>
    </source>
</evidence>
<dbReference type="Pfam" id="PF00172">
    <property type="entry name" value="Zn_clus"/>
    <property type="match status" value="1"/>
</dbReference>
<dbReference type="EMBL" id="NIDN02000080">
    <property type="protein sequence ID" value="RLL97355.1"/>
    <property type="molecule type" value="Genomic_DNA"/>
</dbReference>
<evidence type="ECO:0000256" key="3">
    <source>
        <dbReference type="ARBA" id="ARBA00023015"/>
    </source>
</evidence>
<keyword evidence="10" id="KW-1185">Reference proteome</keyword>